<dbReference type="PANTHER" id="PTHR10424">
    <property type="entry name" value="VIRAL ENVELOPE PROTEIN"/>
    <property type="match status" value="1"/>
</dbReference>
<reference evidence="2" key="2">
    <citation type="submission" date="2017-12" db="EMBL/GenBank/DDBJ databases">
        <title>Genome sequence of the Bar-tailed Godwit (Limosa lapponica baueri).</title>
        <authorList>
            <person name="Lima N.C.B."/>
            <person name="Parody-Merino A.M."/>
            <person name="Battley P.F."/>
            <person name="Fidler A.E."/>
            <person name="Prosdocimi F."/>
        </authorList>
    </citation>
    <scope>NUCLEOTIDE SEQUENCE [LARGE SCALE GENOMIC DNA]</scope>
</reference>
<dbReference type="OrthoDB" id="9838443at2759"/>
<accession>A0A2I0T5D3</accession>
<evidence type="ECO:0000313" key="2">
    <source>
        <dbReference type="Proteomes" id="UP000233556"/>
    </source>
</evidence>
<dbReference type="AlphaFoldDB" id="A0A2I0T5D3"/>
<dbReference type="InterPro" id="IPR018154">
    <property type="entry name" value="TLV/ENV_coat_polyprotein"/>
</dbReference>
<evidence type="ECO:0000313" key="1">
    <source>
        <dbReference type="EMBL" id="PKU29017.1"/>
    </source>
</evidence>
<protein>
    <submittedName>
        <fullName evidence="1">Uncharacterized protein</fullName>
    </submittedName>
</protein>
<dbReference type="EMBL" id="KZ518462">
    <property type="protein sequence ID" value="PKU29017.1"/>
    <property type="molecule type" value="Genomic_DNA"/>
</dbReference>
<reference evidence="2" key="1">
    <citation type="submission" date="2017-11" db="EMBL/GenBank/DDBJ databases">
        <authorList>
            <person name="Lima N.C."/>
            <person name="Parody-Merino A.M."/>
            <person name="Battley P.F."/>
            <person name="Fidler A.E."/>
            <person name="Prosdocimi F."/>
        </authorList>
    </citation>
    <scope>NUCLEOTIDE SEQUENCE [LARGE SCALE GENOMIC DNA]</scope>
</reference>
<organism evidence="1 2">
    <name type="scientific">Limosa lapponica baueri</name>
    <dbReference type="NCBI Taxonomy" id="1758121"/>
    <lineage>
        <taxon>Eukaryota</taxon>
        <taxon>Metazoa</taxon>
        <taxon>Chordata</taxon>
        <taxon>Craniata</taxon>
        <taxon>Vertebrata</taxon>
        <taxon>Euteleostomi</taxon>
        <taxon>Archelosauria</taxon>
        <taxon>Archosauria</taxon>
        <taxon>Dinosauria</taxon>
        <taxon>Saurischia</taxon>
        <taxon>Theropoda</taxon>
        <taxon>Coelurosauria</taxon>
        <taxon>Aves</taxon>
        <taxon>Neognathae</taxon>
        <taxon>Neoaves</taxon>
        <taxon>Charadriiformes</taxon>
        <taxon>Scolopacidae</taxon>
        <taxon>Limosa</taxon>
    </lineage>
</organism>
<keyword evidence="2" id="KW-1185">Reference proteome</keyword>
<dbReference type="Pfam" id="PF03708">
    <property type="entry name" value="Avian_gp85"/>
    <property type="match status" value="1"/>
</dbReference>
<gene>
    <name evidence="1" type="ORF">llap_20679</name>
</gene>
<sequence>MTQPQNPFHTCLVDLLLDNISAIVAEAEGGQLAKSHCFDSIADCLGYWDTWDDKFPRLPLEPQEIDILGSIKMDSCVYFNYTKYPRNETYVQDVSPWDPIFRNASQWCNHMGRSVSNPAPADSIPCKLPKGIFFICGDSAWAGTPPRIIGRTCTIDKLTMLTPNITMILNHTHTKEFHRRKRSVNHAFTSKCDDHVTFWQPPTVVFISFFAPGVASAHALTSLRKLGCWLAKQSNATSVALSRLLLDVDSVRHATLQNRTAVDFLLLAHGCGCEDFDGMCSMNLSDHSELIHKSRQQIMSNVQKLRISEGWGWLNDLFNDWGLTGWMRSALQIVLFCIIIFLSQNCTKPCVEHECLRSMVGAALL</sequence>
<dbReference type="InterPro" id="IPR005166">
    <property type="entry name" value="RSV_p95_env"/>
</dbReference>
<dbReference type="SUPFAM" id="SSF58069">
    <property type="entry name" value="Virus ectodomain"/>
    <property type="match status" value="1"/>
</dbReference>
<dbReference type="Gene3D" id="1.10.287.210">
    <property type="match status" value="1"/>
</dbReference>
<name>A0A2I0T5D3_LIMLA</name>
<proteinExistence type="predicted"/>
<dbReference type="Proteomes" id="UP000233556">
    <property type="component" value="Unassembled WGS sequence"/>
</dbReference>